<evidence type="ECO:0000259" key="2">
    <source>
        <dbReference type="Pfam" id="PF02906"/>
    </source>
</evidence>
<organism evidence="3 4">
    <name type="scientific">Porphyridium purpureum</name>
    <name type="common">Red alga</name>
    <name type="synonym">Porphyridium cruentum</name>
    <dbReference type="NCBI Taxonomy" id="35688"/>
    <lineage>
        <taxon>Eukaryota</taxon>
        <taxon>Rhodophyta</taxon>
        <taxon>Bangiophyceae</taxon>
        <taxon>Porphyridiales</taxon>
        <taxon>Porphyridiaceae</taxon>
        <taxon>Porphyridium</taxon>
    </lineage>
</organism>
<evidence type="ECO:0000256" key="1">
    <source>
        <dbReference type="ARBA" id="ARBA00006596"/>
    </source>
</evidence>
<dbReference type="Proteomes" id="UP000324585">
    <property type="component" value="Unassembled WGS sequence"/>
</dbReference>
<dbReference type="PANTHER" id="PTHR11615">
    <property type="entry name" value="NITRATE, FORMATE, IRON DEHYDROGENASE"/>
    <property type="match status" value="1"/>
</dbReference>
<evidence type="ECO:0000313" key="3">
    <source>
        <dbReference type="EMBL" id="KAA8498275.1"/>
    </source>
</evidence>
<sequence>MAMDRAHAASARLQVSDLNDLLTPSPSCVLQLVPASGAENGTGSGSGSAPVPVPGSFAAPMFPTLSSQPSGDASQKVARIQLSDCLSCSGCVTSAETILLDRQSTAAFLELVDGSSKRAGLSCVALSHQSVASFAAAYNVSLESAAKKLCWFLKHSIGVTHVVHLSLARAVSLELHAQELLERMASGNSASLPMMSGSCPGFTVYAEKTLEMDILQRIAHAVSPQAVLGGLIAKNGLLAKADASASRAPRISAGTLMQNKNNVEIACCTVMPCADKKLEAVRREFAQTPPPGGGGSKSFVDLVLTSSELDELVSERLAESSTATFKALPECELDSLCGEAPVAYFAGRSQSPSGGLLEYVLRAAAERLFGIGDLHDELESDPRIETREVRNHDMREIRVRDTPLCFAYVYGFRNIQNLMRRIRMGRCAYQFVEVMSCPSGCVNGGGQIIREERSERKASVELTRLRYEEAAEQRQCADVSAPVALQTLNELHAIPENDSKWMQLTLRPLEKTLGSELAW</sequence>
<dbReference type="InterPro" id="IPR004108">
    <property type="entry name" value="Fe_hydrogenase_lsu_C"/>
</dbReference>
<dbReference type="InterPro" id="IPR050340">
    <property type="entry name" value="Cytosolic_Fe-S_CAF"/>
</dbReference>
<dbReference type="SUPFAM" id="SSF53920">
    <property type="entry name" value="Fe-only hydrogenase"/>
    <property type="match status" value="1"/>
</dbReference>
<evidence type="ECO:0000313" key="4">
    <source>
        <dbReference type="Proteomes" id="UP000324585"/>
    </source>
</evidence>
<dbReference type="OMA" id="GYLHHVL"/>
<feature type="domain" description="Iron hydrogenase large subunit C-terminal" evidence="2">
    <location>
        <begin position="124"/>
        <end position="445"/>
    </location>
</feature>
<proteinExistence type="inferred from homology"/>
<dbReference type="Gene3D" id="3.40.950.10">
    <property type="entry name" value="Fe-only Hydrogenase (Larger Subunit), Chain L, domain 3"/>
    <property type="match status" value="1"/>
</dbReference>
<protein>
    <submittedName>
        <fullName evidence="3">Cytosolic Fe-S cluster assembly factor NARFL</fullName>
    </submittedName>
</protein>
<name>A0A5J4Z4L9_PORPP</name>
<reference evidence="4" key="1">
    <citation type="journal article" date="2019" name="Nat. Commun.">
        <title>Expansion of phycobilisome linker gene families in mesophilic red algae.</title>
        <authorList>
            <person name="Lee J."/>
            <person name="Kim D."/>
            <person name="Bhattacharya D."/>
            <person name="Yoon H.S."/>
        </authorList>
    </citation>
    <scope>NUCLEOTIDE SEQUENCE [LARGE SCALE GENOMIC DNA]</scope>
    <source>
        <strain evidence="4">CCMP 1328</strain>
    </source>
</reference>
<accession>A0A5J4Z4L9</accession>
<comment type="caution">
    <text evidence="3">The sequence shown here is derived from an EMBL/GenBank/DDBJ whole genome shotgun (WGS) entry which is preliminary data.</text>
</comment>
<dbReference type="Gene3D" id="3.40.50.1780">
    <property type="match status" value="1"/>
</dbReference>
<keyword evidence="4" id="KW-1185">Reference proteome</keyword>
<dbReference type="AlphaFoldDB" id="A0A5J4Z4L9"/>
<dbReference type="EMBL" id="VRMN01000001">
    <property type="protein sequence ID" value="KAA8498275.1"/>
    <property type="molecule type" value="Genomic_DNA"/>
</dbReference>
<dbReference type="Pfam" id="PF02906">
    <property type="entry name" value="Fe_hyd_lg_C"/>
    <property type="match status" value="1"/>
</dbReference>
<dbReference type="InterPro" id="IPR009016">
    <property type="entry name" value="Fe_hydrogenase"/>
</dbReference>
<gene>
    <name evidence="3" type="ORF">FVE85_5860</name>
</gene>
<dbReference type="OrthoDB" id="10253113at2759"/>
<comment type="similarity">
    <text evidence="1">Belongs to the NARF family.</text>
</comment>